<dbReference type="InterPro" id="IPR001466">
    <property type="entry name" value="Beta-lactam-related"/>
</dbReference>
<dbReference type="Pfam" id="PF00144">
    <property type="entry name" value="Beta-lactamase"/>
    <property type="match status" value="1"/>
</dbReference>
<dbReference type="EMBL" id="JAVREV010000009">
    <property type="protein sequence ID" value="MDT0444553.1"/>
    <property type="molecule type" value="Genomic_DNA"/>
</dbReference>
<feature type="region of interest" description="Disordered" evidence="2">
    <location>
        <begin position="191"/>
        <end position="213"/>
    </location>
</feature>
<evidence type="ECO:0000256" key="2">
    <source>
        <dbReference type="SAM" id="MobiDB-lite"/>
    </source>
</evidence>
<keyword evidence="5" id="KW-1185">Reference proteome</keyword>
<feature type="domain" description="Beta-lactamase-related" evidence="3">
    <location>
        <begin position="18"/>
        <end position="321"/>
    </location>
</feature>
<name>A0ABU2S6F8_9ACTN</name>
<dbReference type="Gene3D" id="3.40.710.10">
    <property type="entry name" value="DD-peptidase/beta-lactamase superfamily"/>
    <property type="match status" value="1"/>
</dbReference>
<dbReference type="RefSeq" id="WP_311618798.1">
    <property type="nucleotide sequence ID" value="NZ_JAVREV010000009.1"/>
</dbReference>
<sequence>MTVQTAVALEEHVARTAERVAAGRRGAVVVGAVRGDECAFGGAAPDTLFEIGSVTKTFTSLALAALAVRGQLALDRPLAGLLPAGTAVPVRGDRPIELGHLACHLSGLPALPPGLLPRTLRPPADPYAHCTQEVLLDALGRTRPRSAPGSRFRYSNLGVALLGLALTRHTGQDFAALIRAEITGPLGMTGTGTAPAAGSAARLAPGHSFTGRARPPWHTAAMSPAGGLYSTAPDLLTFALAQLGDAPERLRPAIALTHATTHPVGRGTTAHPGWFGMRTPRGRGGHRVLFHNGGTGGYRALLAVAPEPRAAVVVLSATARGVDRHGFALLDHLTRT</sequence>
<evidence type="ECO:0000259" key="3">
    <source>
        <dbReference type="Pfam" id="PF00144"/>
    </source>
</evidence>
<dbReference type="GO" id="GO:0016787">
    <property type="term" value="F:hydrolase activity"/>
    <property type="evidence" value="ECO:0007669"/>
    <property type="project" value="UniProtKB-KW"/>
</dbReference>
<dbReference type="InterPro" id="IPR051478">
    <property type="entry name" value="Beta-lactamase-like_AB/R"/>
</dbReference>
<accession>A0ABU2S6F8</accession>
<organism evidence="4 5">
    <name type="scientific">Streptomyces johnsoniae</name>
    <dbReference type="NCBI Taxonomy" id="3075532"/>
    <lineage>
        <taxon>Bacteria</taxon>
        <taxon>Bacillati</taxon>
        <taxon>Actinomycetota</taxon>
        <taxon>Actinomycetes</taxon>
        <taxon>Kitasatosporales</taxon>
        <taxon>Streptomycetaceae</taxon>
        <taxon>Streptomyces</taxon>
    </lineage>
</organism>
<feature type="compositionally biased region" description="Low complexity" evidence="2">
    <location>
        <begin position="191"/>
        <end position="206"/>
    </location>
</feature>
<dbReference type="SUPFAM" id="SSF56601">
    <property type="entry name" value="beta-lactamase/transpeptidase-like"/>
    <property type="match status" value="1"/>
</dbReference>
<proteinExistence type="inferred from homology"/>
<dbReference type="InterPro" id="IPR012338">
    <property type="entry name" value="Beta-lactam/transpept-like"/>
</dbReference>
<gene>
    <name evidence="4" type="ORF">RM779_18375</name>
</gene>
<comment type="caution">
    <text evidence="4">The sequence shown here is derived from an EMBL/GenBank/DDBJ whole genome shotgun (WGS) entry which is preliminary data.</text>
</comment>
<dbReference type="PANTHER" id="PTHR22935:SF95">
    <property type="entry name" value="BETA-LACTAMASE-LIKE 1-RELATED"/>
    <property type="match status" value="1"/>
</dbReference>
<dbReference type="PANTHER" id="PTHR22935">
    <property type="entry name" value="PENICILLIN-BINDING PROTEIN"/>
    <property type="match status" value="1"/>
</dbReference>
<evidence type="ECO:0000256" key="1">
    <source>
        <dbReference type="ARBA" id="ARBA00038473"/>
    </source>
</evidence>
<evidence type="ECO:0000313" key="5">
    <source>
        <dbReference type="Proteomes" id="UP001183615"/>
    </source>
</evidence>
<protein>
    <submittedName>
        <fullName evidence="4">Serine hydrolase domain-containing protein</fullName>
        <ecNumber evidence="4">3.1.1.103</ecNumber>
    </submittedName>
</protein>
<reference evidence="5" key="1">
    <citation type="submission" date="2023-07" db="EMBL/GenBank/DDBJ databases">
        <title>30 novel species of actinomycetes from the DSMZ collection.</title>
        <authorList>
            <person name="Nouioui I."/>
        </authorList>
    </citation>
    <scope>NUCLEOTIDE SEQUENCE [LARGE SCALE GENOMIC DNA]</scope>
    <source>
        <strain evidence="5">DSM 41886</strain>
    </source>
</reference>
<comment type="similarity">
    <text evidence="1">Belongs to the beta-lactamase family.</text>
</comment>
<keyword evidence="4" id="KW-0378">Hydrolase</keyword>
<dbReference type="EC" id="3.1.1.103" evidence="4"/>
<dbReference type="Proteomes" id="UP001183615">
    <property type="component" value="Unassembled WGS sequence"/>
</dbReference>
<evidence type="ECO:0000313" key="4">
    <source>
        <dbReference type="EMBL" id="MDT0444553.1"/>
    </source>
</evidence>